<proteinExistence type="predicted"/>
<comment type="caution">
    <text evidence="2">The sequence shown here is derived from an EMBL/GenBank/DDBJ whole genome shotgun (WGS) entry which is preliminary data.</text>
</comment>
<evidence type="ECO:0000256" key="1">
    <source>
        <dbReference type="SAM" id="MobiDB-lite"/>
    </source>
</evidence>
<accession>A0ABV7P7X6</accession>
<protein>
    <submittedName>
        <fullName evidence="2">Uncharacterized protein</fullName>
    </submittedName>
</protein>
<gene>
    <name evidence="2" type="ORF">ACFOSH_31750</name>
</gene>
<name>A0ABV7P7X6_9PSEU</name>
<keyword evidence="3" id="KW-1185">Reference proteome</keyword>
<dbReference type="EMBL" id="JBHRWK010000059">
    <property type="protein sequence ID" value="MFC3454034.1"/>
    <property type="molecule type" value="Genomic_DNA"/>
</dbReference>
<sequence length="428" mass="47421">MTDHTTPAGTRDDEIIRLRDQVRSYDRSLKRVTNALSPFVGEPGVDGPGHLAELAAAEIEKAKTDRDEAWAILNRIHYDPYGGPSWDPDQATATELAQAKAVLERVLYNPQDDTWACDGYTQDHIKGLVEDAHLLLWLHAEVVFFGEGWNAQWLAARQAAGAAWRRMAEFAIHKPIPWYVECIEHDDLLRADPDRYWETHFRVSDEQIVTCEERRCPDVCGGCTPGDDLHDEPVCWPCLTVAALQGDQPANLVTFLAPVDWRDQLDGADPVHLFETWIVGGEPASTCPTPCDDDCESPCHEAHAVPWKRHHDVTECEALTSTWTQASPQATPSVQASGEAQGDVAKLHDPRPRKNGAVADPDACGQCGIPEREHATQVGSDGLHTWQEPSDAQRKARMRARQVLKGRTFRGKPIVNDVDGGDGDGWCS</sequence>
<evidence type="ECO:0000313" key="3">
    <source>
        <dbReference type="Proteomes" id="UP001595645"/>
    </source>
</evidence>
<reference evidence="3" key="1">
    <citation type="journal article" date="2019" name="Int. J. Syst. Evol. Microbiol.">
        <title>The Global Catalogue of Microorganisms (GCM) 10K type strain sequencing project: providing services to taxonomists for standard genome sequencing and annotation.</title>
        <authorList>
            <consortium name="The Broad Institute Genomics Platform"/>
            <consortium name="The Broad Institute Genome Sequencing Center for Infectious Disease"/>
            <person name="Wu L."/>
            <person name="Ma J."/>
        </authorList>
    </citation>
    <scope>NUCLEOTIDE SEQUENCE [LARGE SCALE GENOMIC DNA]</scope>
    <source>
        <strain evidence="3">CGMCC 4.7676</strain>
    </source>
</reference>
<organism evidence="2 3">
    <name type="scientific">Amycolatopsis speibonae</name>
    <dbReference type="NCBI Taxonomy" id="1450224"/>
    <lineage>
        <taxon>Bacteria</taxon>
        <taxon>Bacillati</taxon>
        <taxon>Actinomycetota</taxon>
        <taxon>Actinomycetes</taxon>
        <taxon>Pseudonocardiales</taxon>
        <taxon>Pseudonocardiaceae</taxon>
        <taxon>Amycolatopsis</taxon>
    </lineage>
</organism>
<feature type="region of interest" description="Disordered" evidence="1">
    <location>
        <begin position="324"/>
        <end position="359"/>
    </location>
</feature>
<evidence type="ECO:0000313" key="2">
    <source>
        <dbReference type="EMBL" id="MFC3454034.1"/>
    </source>
</evidence>
<feature type="compositionally biased region" description="Polar residues" evidence="1">
    <location>
        <begin position="324"/>
        <end position="338"/>
    </location>
</feature>
<dbReference type="RefSeq" id="WP_378243188.1">
    <property type="nucleotide sequence ID" value="NZ_JBHRWK010000059.1"/>
</dbReference>
<dbReference type="Proteomes" id="UP001595645">
    <property type="component" value="Unassembled WGS sequence"/>
</dbReference>